<dbReference type="Proteomes" id="UP001066276">
    <property type="component" value="Chromosome 1_1"/>
</dbReference>
<sequence>MANRIVPEVIDDSGAISRTPYEIAQSFATYYRKLCEERPRPQVEREAPLLEEVSFPVILTKEKQDLDGPLGLQEVEEAISGLAAERTPGPDSFPPELYQKLKKVLPSLIHPDQCGFMPARNTRHCVRRLHVALANQNLLTSPLALLLLDFEKVFDTVDWTCLQQVLL</sequence>
<evidence type="ECO:0000313" key="1">
    <source>
        <dbReference type="EMBL" id="KAJ1213209.1"/>
    </source>
</evidence>
<protein>
    <recommendedName>
        <fullName evidence="3">Reverse transcriptase domain-containing protein</fullName>
    </recommendedName>
</protein>
<keyword evidence="2" id="KW-1185">Reference proteome</keyword>
<accession>A0AAV7WJ66</accession>
<proteinExistence type="predicted"/>
<comment type="caution">
    <text evidence="1">The sequence shown here is derived from an EMBL/GenBank/DDBJ whole genome shotgun (WGS) entry which is preliminary data.</text>
</comment>
<organism evidence="1 2">
    <name type="scientific">Pleurodeles waltl</name>
    <name type="common">Iberian ribbed newt</name>
    <dbReference type="NCBI Taxonomy" id="8319"/>
    <lineage>
        <taxon>Eukaryota</taxon>
        <taxon>Metazoa</taxon>
        <taxon>Chordata</taxon>
        <taxon>Craniata</taxon>
        <taxon>Vertebrata</taxon>
        <taxon>Euteleostomi</taxon>
        <taxon>Amphibia</taxon>
        <taxon>Batrachia</taxon>
        <taxon>Caudata</taxon>
        <taxon>Salamandroidea</taxon>
        <taxon>Salamandridae</taxon>
        <taxon>Pleurodelinae</taxon>
        <taxon>Pleurodeles</taxon>
    </lineage>
</organism>
<reference evidence="1" key="1">
    <citation type="journal article" date="2022" name="bioRxiv">
        <title>Sequencing and chromosome-scale assembly of the giantPleurodeles waltlgenome.</title>
        <authorList>
            <person name="Brown T."/>
            <person name="Elewa A."/>
            <person name="Iarovenko S."/>
            <person name="Subramanian E."/>
            <person name="Araus A.J."/>
            <person name="Petzold A."/>
            <person name="Susuki M."/>
            <person name="Suzuki K.-i.T."/>
            <person name="Hayashi T."/>
            <person name="Toyoda A."/>
            <person name="Oliveira C."/>
            <person name="Osipova E."/>
            <person name="Leigh N.D."/>
            <person name="Simon A."/>
            <person name="Yun M.H."/>
        </authorList>
    </citation>
    <scope>NUCLEOTIDE SEQUENCE</scope>
    <source>
        <strain evidence="1">20211129_DDA</strain>
        <tissue evidence="1">Liver</tissue>
    </source>
</reference>
<dbReference type="PANTHER" id="PTHR19446">
    <property type="entry name" value="REVERSE TRANSCRIPTASES"/>
    <property type="match status" value="1"/>
</dbReference>
<dbReference type="EMBL" id="JANPWB010000001">
    <property type="protein sequence ID" value="KAJ1213209.1"/>
    <property type="molecule type" value="Genomic_DNA"/>
</dbReference>
<name>A0AAV7WJ66_PLEWA</name>
<gene>
    <name evidence="1" type="ORF">NDU88_000847</name>
</gene>
<evidence type="ECO:0008006" key="3">
    <source>
        <dbReference type="Google" id="ProtNLM"/>
    </source>
</evidence>
<evidence type="ECO:0000313" key="2">
    <source>
        <dbReference type="Proteomes" id="UP001066276"/>
    </source>
</evidence>
<dbReference type="AlphaFoldDB" id="A0AAV7WJ66"/>